<proteinExistence type="predicted"/>
<protein>
    <submittedName>
        <fullName evidence="1">Group II intron reverse transcriptase/maturase</fullName>
    </submittedName>
</protein>
<keyword evidence="2" id="KW-1185">Reference proteome</keyword>
<gene>
    <name evidence="1" type="ORF">DOK76_04265</name>
</gene>
<dbReference type="Proteomes" id="UP000664857">
    <property type="component" value="Unassembled WGS sequence"/>
</dbReference>
<comment type="caution">
    <text evidence="1">The sequence shown here is derived from an EMBL/GenBank/DDBJ whole genome shotgun (WGS) entry which is preliminary data.</text>
</comment>
<feature type="non-terminal residue" evidence="1">
    <location>
        <position position="1"/>
    </location>
</feature>
<dbReference type="GO" id="GO:0003964">
    <property type="term" value="F:RNA-directed DNA polymerase activity"/>
    <property type="evidence" value="ECO:0007669"/>
    <property type="project" value="UniProtKB-KW"/>
</dbReference>
<accession>A0ABS3HRA7</accession>
<keyword evidence="1" id="KW-0808">Transferase</keyword>
<keyword evidence="1" id="KW-0695">RNA-directed DNA polymerase</keyword>
<name>A0ABS3HRA7_9ENTE</name>
<organism evidence="1 2">
    <name type="scientific">Candidatus Vagococcus giribetii</name>
    <dbReference type="NCBI Taxonomy" id="2230876"/>
    <lineage>
        <taxon>Bacteria</taxon>
        <taxon>Bacillati</taxon>
        <taxon>Bacillota</taxon>
        <taxon>Bacilli</taxon>
        <taxon>Lactobacillales</taxon>
        <taxon>Enterococcaceae</taxon>
        <taxon>Vagococcus</taxon>
    </lineage>
</organism>
<evidence type="ECO:0000313" key="2">
    <source>
        <dbReference type="Proteomes" id="UP000664857"/>
    </source>
</evidence>
<feature type="non-terminal residue" evidence="1">
    <location>
        <position position="67"/>
    </location>
</feature>
<reference evidence="1 2" key="1">
    <citation type="submission" date="2021-03" db="EMBL/GenBank/DDBJ databases">
        <title>Enterococcal diversity collection.</title>
        <authorList>
            <person name="Gilmore M.S."/>
            <person name="Schwartzman J."/>
            <person name="Van Tyne D."/>
            <person name="Martin M."/>
            <person name="Earl A.M."/>
            <person name="Manson A.L."/>
            <person name="Straub T."/>
            <person name="Salamzade R."/>
            <person name="Saavedra J."/>
            <person name="Lebreton F."/>
            <person name="Prichula J."/>
            <person name="Schaufler K."/>
            <person name="Gaca A."/>
            <person name="Sgardioli B."/>
            <person name="Wagenaar J."/>
            <person name="Strong T."/>
        </authorList>
    </citation>
    <scope>NUCLEOTIDE SEQUENCE [LARGE SCALE GENOMIC DNA]</scope>
    <source>
        <strain evidence="1 2">DIV0080</strain>
    </source>
</reference>
<evidence type="ECO:0000313" key="1">
    <source>
        <dbReference type="EMBL" id="MBO0476272.1"/>
    </source>
</evidence>
<dbReference type="EMBL" id="JAFLVX010000014">
    <property type="protein sequence ID" value="MBO0476272.1"/>
    <property type="molecule type" value="Genomic_DNA"/>
</dbReference>
<sequence length="67" mass="7562">GRRVMTNAVKFLEGTLKLEVNQEKSAIGSPLKRKFVGFCLLPTKKGIKIRPHNQAKTTVKDKLKRLT</sequence>
<keyword evidence="1" id="KW-0548">Nucleotidyltransferase</keyword>